<comment type="caution">
    <text evidence="3">The sequence shown here is derived from an EMBL/GenBank/DDBJ whole genome shotgun (WGS) entry which is preliminary data.</text>
</comment>
<dbReference type="Pfam" id="PF02737">
    <property type="entry name" value="3HCDH_N"/>
    <property type="match status" value="1"/>
</dbReference>
<gene>
    <name evidence="3" type="ORF">WMY93_021434</name>
</gene>
<name>A0AAW0NLY4_9GOBI</name>
<feature type="region of interest" description="Disordered" evidence="1">
    <location>
        <begin position="130"/>
        <end position="222"/>
    </location>
</feature>
<proteinExistence type="predicted"/>
<sequence>MKVVTVIGSGLIGRSWALVFISGGFSVKIYDKQPGMAASALSSIRTQELCGAFCLNHLLRARALLTSDHTSQVVFRSKFRYDSYLNTEPFNMISEAKHVGPGQYLDGRLLEEPQIFTCSNVITEVRASETAGYKAADPKSADSEVAGPEAASPETAGPKSADPEVANPKTAGARTAGPKTAGSEAENPKTAGPEAASSENGCRDARGFKTARLQTDDSVSAGPQVIESPQVLKMLFDTVSL</sequence>
<protein>
    <recommendedName>
        <fullName evidence="2">3-hydroxyacyl-CoA dehydrogenase NAD binding domain-containing protein</fullName>
    </recommendedName>
</protein>
<dbReference type="SUPFAM" id="SSF51735">
    <property type="entry name" value="NAD(P)-binding Rossmann-fold domains"/>
    <property type="match status" value="1"/>
</dbReference>
<dbReference type="InterPro" id="IPR036291">
    <property type="entry name" value="NAD(P)-bd_dom_sf"/>
</dbReference>
<evidence type="ECO:0000313" key="3">
    <source>
        <dbReference type="EMBL" id="KAK7896109.1"/>
    </source>
</evidence>
<reference evidence="4" key="1">
    <citation type="submission" date="2024-04" db="EMBL/GenBank/DDBJ databases">
        <title>Salinicola lusitanus LLJ914,a marine bacterium isolated from the Okinawa Trough.</title>
        <authorList>
            <person name="Li J."/>
        </authorList>
    </citation>
    <scope>NUCLEOTIDE SEQUENCE [LARGE SCALE GENOMIC DNA]</scope>
</reference>
<dbReference type="AlphaFoldDB" id="A0AAW0NLY4"/>
<dbReference type="GO" id="GO:0070403">
    <property type="term" value="F:NAD+ binding"/>
    <property type="evidence" value="ECO:0007669"/>
    <property type="project" value="InterPro"/>
</dbReference>
<keyword evidence="4" id="KW-1185">Reference proteome</keyword>
<evidence type="ECO:0000313" key="4">
    <source>
        <dbReference type="Proteomes" id="UP001460270"/>
    </source>
</evidence>
<dbReference type="InterPro" id="IPR006176">
    <property type="entry name" value="3-OHacyl-CoA_DH_NAD-bd"/>
</dbReference>
<dbReference type="Proteomes" id="UP001460270">
    <property type="component" value="Unassembled WGS sequence"/>
</dbReference>
<organism evidence="3 4">
    <name type="scientific">Mugilogobius chulae</name>
    <name type="common">yellowstripe goby</name>
    <dbReference type="NCBI Taxonomy" id="88201"/>
    <lineage>
        <taxon>Eukaryota</taxon>
        <taxon>Metazoa</taxon>
        <taxon>Chordata</taxon>
        <taxon>Craniata</taxon>
        <taxon>Vertebrata</taxon>
        <taxon>Euteleostomi</taxon>
        <taxon>Actinopterygii</taxon>
        <taxon>Neopterygii</taxon>
        <taxon>Teleostei</taxon>
        <taxon>Neoteleostei</taxon>
        <taxon>Acanthomorphata</taxon>
        <taxon>Gobiaria</taxon>
        <taxon>Gobiiformes</taxon>
        <taxon>Gobioidei</taxon>
        <taxon>Gobiidae</taxon>
        <taxon>Gobionellinae</taxon>
        <taxon>Mugilogobius</taxon>
    </lineage>
</organism>
<accession>A0AAW0NLY4</accession>
<dbReference type="GO" id="GO:0006631">
    <property type="term" value="P:fatty acid metabolic process"/>
    <property type="evidence" value="ECO:0007669"/>
    <property type="project" value="InterPro"/>
</dbReference>
<evidence type="ECO:0000259" key="2">
    <source>
        <dbReference type="Pfam" id="PF02737"/>
    </source>
</evidence>
<feature type="domain" description="3-hydroxyacyl-CoA dehydrogenase NAD binding" evidence="2">
    <location>
        <begin position="4"/>
        <end position="46"/>
    </location>
</feature>
<dbReference type="Gene3D" id="3.40.50.720">
    <property type="entry name" value="NAD(P)-binding Rossmann-like Domain"/>
    <property type="match status" value="1"/>
</dbReference>
<dbReference type="EMBL" id="JBBPFD010000015">
    <property type="protein sequence ID" value="KAK7896109.1"/>
    <property type="molecule type" value="Genomic_DNA"/>
</dbReference>
<evidence type="ECO:0000256" key="1">
    <source>
        <dbReference type="SAM" id="MobiDB-lite"/>
    </source>
</evidence>